<dbReference type="PRINTS" id="PR01950">
    <property type="entry name" value="LANCSUPER"/>
</dbReference>
<dbReference type="InterPro" id="IPR007822">
    <property type="entry name" value="LANC-like"/>
</dbReference>
<dbReference type="Proteomes" id="UP000460558">
    <property type="component" value="Unassembled WGS sequence"/>
</dbReference>
<evidence type="ECO:0000313" key="2">
    <source>
        <dbReference type="Proteomes" id="UP000460558"/>
    </source>
</evidence>
<gene>
    <name evidence="1" type="ORF">FFZ77_11265</name>
</gene>
<dbReference type="EMBL" id="VDEQ01000109">
    <property type="protein sequence ID" value="MQS36158.1"/>
    <property type="molecule type" value="Genomic_DNA"/>
</dbReference>
<dbReference type="Gene3D" id="1.50.10.20">
    <property type="match status" value="1"/>
</dbReference>
<dbReference type="PRINTS" id="PR01955">
    <property type="entry name" value="LANCFRANKIA"/>
</dbReference>
<organism evidence="1 2">
    <name type="scientific">Streptomyces katsurahamanus</name>
    <dbReference type="NCBI Taxonomy" id="2577098"/>
    <lineage>
        <taxon>Bacteria</taxon>
        <taxon>Bacillati</taxon>
        <taxon>Actinomycetota</taxon>
        <taxon>Actinomycetes</taxon>
        <taxon>Kitasatosporales</taxon>
        <taxon>Streptomycetaceae</taxon>
        <taxon>Streptomyces</taxon>
    </lineage>
</organism>
<name>A0ABW9NS76_9ACTN</name>
<dbReference type="CDD" id="cd04793">
    <property type="entry name" value="LanC"/>
    <property type="match status" value="1"/>
</dbReference>
<protein>
    <submittedName>
        <fullName evidence="1">Lanthionine synthetase</fullName>
    </submittedName>
</protein>
<comment type="caution">
    <text evidence="1">The sequence shown here is derived from an EMBL/GenBank/DDBJ whole genome shotgun (WGS) entry which is preliminary data.</text>
</comment>
<dbReference type="SUPFAM" id="SSF158745">
    <property type="entry name" value="LanC-like"/>
    <property type="match status" value="1"/>
</dbReference>
<proteinExistence type="predicted"/>
<keyword evidence="2" id="KW-1185">Reference proteome</keyword>
<dbReference type="SMART" id="SM01260">
    <property type="entry name" value="LANC_like"/>
    <property type="match status" value="1"/>
</dbReference>
<sequence>MIEYLARHLADPEPPPLDKPWAAQSLSQGAAGVALLHIERAHTGTGTWRQAHRWITSATTGEVSAADTSSLYLGVPAIAFVLRAAAGSSERYSHALATIDRSVTDLAHRRTAAALDRIRRGDLPTFREYDIFSGLTGIGTHLLQRDPAAPALEGVLAYFVALTHPLRHEGQTVPGWWVGHDQYTRTSAHYPHGHSNQGAAHGITGPLMLLAQAMRRGVSVDGQGEAVATICAWLDQWQQIGTAGAWWPECIPLTDLRTRRTSQTGPARPSWCYGTPRIARALQLAAIATHDDDRRRRAEKHLIDCLSDSTQLARLTDAGLCHGWAGVYQTTWRAAQDATDPILRAALPRLASALLDTASNGTPTGPGFLEGDTGTALALITAARDAAPLSGWDSCLLID</sequence>
<accession>A0ABW9NS76</accession>
<dbReference type="Pfam" id="PF05147">
    <property type="entry name" value="LANC_like"/>
    <property type="match status" value="1"/>
</dbReference>
<evidence type="ECO:0000313" key="1">
    <source>
        <dbReference type="EMBL" id="MQS36158.1"/>
    </source>
</evidence>
<dbReference type="InterPro" id="IPR033889">
    <property type="entry name" value="LanC"/>
</dbReference>
<reference evidence="1 2" key="1">
    <citation type="submission" date="2019-06" db="EMBL/GenBank/DDBJ databases">
        <title>Comparative genomics and metabolomics analyses of clavulanic acid producing Streptomyces species provides insight into specialized metabolism and evolution of beta-lactam biosynthetic gene clusters.</title>
        <authorList>
            <person name="Moore M.A."/>
            <person name="Cruz-Morales P."/>
            <person name="Barona Gomez F."/>
            <person name="Kapil T."/>
        </authorList>
    </citation>
    <scope>NUCLEOTIDE SEQUENCE [LARGE SCALE GENOMIC DNA]</scope>
    <source>
        <strain evidence="1 2">T-272</strain>
    </source>
</reference>